<feature type="domain" description="PurM-like C-terminal" evidence="4">
    <location>
        <begin position="186"/>
        <end position="285"/>
    </location>
</feature>
<feature type="binding site" evidence="1">
    <location>
        <position position="79"/>
    </location>
    <ligand>
        <name>Mg(2+)</name>
        <dbReference type="ChEBI" id="CHEBI:18420"/>
        <label>1</label>
    </ligand>
</feature>
<comment type="function">
    <text evidence="1">Catalyzes the ATP-dependent phosphorylation of thiamine-monophosphate (TMP) to form thiamine-pyrophosphate (TPP), the active form of vitamin B1.</text>
</comment>
<feature type="binding site" evidence="1">
    <location>
        <position position="156"/>
    </location>
    <ligand>
        <name>Mg(2+)</name>
        <dbReference type="ChEBI" id="CHEBI:18420"/>
        <label>1</label>
    </ligand>
</feature>
<feature type="binding site" evidence="1">
    <location>
        <begin position="155"/>
        <end position="156"/>
    </location>
    <ligand>
        <name>ATP</name>
        <dbReference type="ChEBI" id="CHEBI:30616"/>
    </ligand>
</feature>
<feature type="binding site" evidence="1">
    <location>
        <position position="108"/>
    </location>
    <ligand>
        <name>Mg(2+)</name>
        <dbReference type="ChEBI" id="CHEBI:18420"/>
        <label>4</label>
    </ligand>
</feature>
<keyword evidence="6" id="KW-1185">Reference proteome</keyword>
<feature type="binding site" evidence="1">
    <location>
        <position position="311"/>
    </location>
    <ligand>
        <name>substrate</name>
    </ligand>
</feature>
<keyword evidence="1" id="KW-0479">Metal-binding</keyword>
<feature type="binding site" evidence="1">
    <location>
        <position position="63"/>
    </location>
    <ligand>
        <name>Mg(2+)</name>
        <dbReference type="ChEBI" id="CHEBI:18420"/>
        <label>4</label>
    </ligand>
</feature>
<dbReference type="RefSeq" id="WP_274778237.1">
    <property type="nucleotide sequence ID" value="NZ_JARBHI010000001.1"/>
</dbReference>
<dbReference type="Proteomes" id="UP001219297">
    <property type="component" value="Unassembled WGS sequence"/>
</dbReference>
<keyword evidence="1 5" id="KW-0808">Transferase</keyword>
<keyword evidence="1" id="KW-0784">Thiamine biosynthesis</keyword>
<dbReference type="InterPro" id="IPR016188">
    <property type="entry name" value="PurM-like_N"/>
</dbReference>
<organism evidence="5 6">
    <name type="scientific">Actinotignum sanguinis</name>
    <dbReference type="NCBI Taxonomy" id="1445614"/>
    <lineage>
        <taxon>Bacteria</taxon>
        <taxon>Bacillati</taxon>
        <taxon>Actinomycetota</taxon>
        <taxon>Actinomycetes</taxon>
        <taxon>Actinomycetales</taxon>
        <taxon>Actinomycetaceae</taxon>
        <taxon>Actinotignum</taxon>
    </lineage>
</organism>
<keyword evidence="1" id="KW-0067">ATP-binding</keyword>
<feature type="binding site" evidence="1">
    <location>
        <position position="86"/>
    </location>
    <ligand>
        <name>substrate</name>
    </ligand>
</feature>
<dbReference type="EMBL" id="JARBHI010000001">
    <property type="protein sequence ID" value="MDE1655548.1"/>
    <property type="molecule type" value="Genomic_DNA"/>
</dbReference>
<dbReference type="Pfam" id="PF00586">
    <property type="entry name" value="AIRS"/>
    <property type="match status" value="1"/>
</dbReference>
<dbReference type="PANTHER" id="PTHR30270:SF0">
    <property type="entry name" value="THIAMINE-MONOPHOSPHATE KINASE"/>
    <property type="match status" value="1"/>
</dbReference>
<dbReference type="SUPFAM" id="SSF56042">
    <property type="entry name" value="PurM C-terminal domain-like"/>
    <property type="match status" value="1"/>
</dbReference>
<dbReference type="InterPro" id="IPR036676">
    <property type="entry name" value="PurM-like_C_sf"/>
</dbReference>
<feature type="binding site" evidence="1">
    <location>
        <position position="79"/>
    </location>
    <ligand>
        <name>Mg(2+)</name>
        <dbReference type="ChEBI" id="CHEBI:18420"/>
        <label>2</label>
    </ligand>
</feature>
<feature type="region of interest" description="Disordered" evidence="2">
    <location>
        <begin position="1"/>
        <end position="25"/>
    </location>
</feature>
<comment type="miscellaneous">
    <text evidence="1">Reaction mechanism of ThiL seems to utilize a direct, inline transfer of the gamma-phosphate of ATP to TMP rather than a phosphorylated enzyme intermediate.</text>
</comment>
<feature type="binding site" evidence="1">
    <location>
        <position position="63"/>
    </location>
    <ligand>
        <name>Mg(2+)</name>
        <dbReference type="ChEBI" id="CHEBI:18420"/>
        <label>3</label>
    </ligand>
</feature>
<feature type="binding site" evidence="1">
    <location>
        <position position="108"/>
    </location>
    <ligand>
        <name>Mg(2+)</name>
        <dbReference type="ChEBI" id="CHEBI:18420"/>
        <label>3</label>
    </ligand>
</feature>
<feature type="binding site" evidence="1">
    <location>
        <position position="254"/>
    </location>
    <ligand>
        <name>ATP</name>
        <dbReference type="ChEBI" id="CHEBI:30616"/>
    </ligand>
</feature>
<keyword evidence="1" id="KW-0460">Magnesium</keyword>
<dbReference type="GO" id="GO:0009030">
    <property type="term" value="F:thiamine-phosphate kinase activity"/>
    <property type="evidence" value="ECO:0007669"/>
    <property type="project" value="UniProtKB-EC"/>
</dbReference>
<comment type="caution">
    <text evidence="1">Lacks conserved residue(s) required for the propagation of feature annotation.</text>
</comment>
<dbReference type="EC" id="2.7.4.16" evidence="1"/>
<evidence type="ECO:0000259" key="4">
    <source>
        <dbReference type="Pfam" id="PF02769"/>
    </source>
</evidence>
<name>A0ABT5V7A6_9ACTO</name>
<protein>
    <recommendedName>
        <fullName evidence="1">Thiamine-monophosphate kinase</fullName>
        <shortName evidence="1">TMP kinase</shortName>
        <shortName evidence="1">Thiamine-phosphate kinase</shortName>
        <ecNumber evidence="1">2.7.4.16</ecNumber>
    </recommendedName>
</protein>
<feature type="compositionally biased region" description="Gly residues" evidence="2">
    <location>
        <begin position="10"/>
        <end position="25"/>
    </location>
</feature>
<feature type="binding site" evidence="1">
    <location>
        <position position="108"/>
    </location>
    <ligand>
        <name>Mg(2+)</name>
        <dbReference type="ChEBI" id="CHEBI:18420"/>
        <label>2</label>
    </ligand>
</feature>
<keyword evidence="1 5" id="KW-0418">Kinase</keyword>
<feature type="binding site" evidence="1">
    <location>
        <position position="366"/>
    </location>
    <ligand>
        <name>substrate</name>
    </ligand>
</feature>
<dbReference type="InterPro" id="IPR006283">
    <property type="entry name" value="ThiL-like"/>
</dbReference>
<feature type="binding site" evidence="1">
    <location>
        <position position="255"/>
    </location>
    <ligand>
        <name>Mg(2+)</name>
        <dbReference type="ChEBI" id="CHEBI:18420"/>
        <label>5</label>
    </ligand>
</feature>
<dbReference type="SUPFAM" id="SSF55326">
    <property type="entry name" value="PurM N-terminal domain-like"/>
    <property type="match status" value="1"/>
</dbReference>
<feature type="binding site" evidence="1">
    <location>
        <position position="252"/>
    </location>
    <ligand>
        <name>Mg(2+)</name>
        <dbReference type="ChEBI" id="CHEBI:18420"/>
        <label>3</label>
    </ligand>
</feature>
<reference evidence="5 6" key="1">
    <citation type="submission" date="2023-02" db="EMBL/GenBank/DDBJ databases">
        <title>Defining the Infant Male Urobiome and Moving Towards Mechanisms in Urobiome Research.</title>
        <authorList>
            <person name="Reasoner S."/>
            <person name="Flores V."/>
            <person name="Van Horn G."/>
            <person name="Morales G."/>
            <person name="Peard L."/>
            <person name="Abelson B."/>
            <person name="Manuel C."/>
            <person name="Lee J."/>
            <person name="Baker B."/>
            <person name="Williams T."/>
            <person name="Schmitz J."/>
            <person name="Clayton D."/>
            <person name="Hadjifrangiskou M."/>
        </authorList>
    </citation>
    <scope>NUCLEOTIDE SEQUENCE [LARGE SCALE GENOMIC DNA]</scope>
    <source>
        <strain evidence="5 6">AS1053</strain>
    </source>
</reference>
<comment type="pathway">
    <text evidence="1">Cofactor biosynthesis; thiamine diphosphate biosynthesis; thiamine diphosphate from thiamine phosphate: step 1/1.</text>
</comment>
<dbReference type="PANTHER" id="PTHR30270">
    <property type="entry name" value="THIAMINE-MONOPHOSPHATE KINASE"/>
    <property type="match status" value="1"/>
</dbReference>
<keyword evidence="1" id="KW-0547">Nucleotide-binding</keyword>
<dbReference type="Pfam" id="PF02769">
    <property type="entry name" value="AIRS_C"/>
    <property type="match status" value="1"/>
</dbReference>
<gene>
    <name evidence="1 5" type="primary">thiL</name>
    <name evidence="5" type="ORF">PWJ81_00480</name>
</gene>
<dbReference type="InterPro" id="IPR036921">
    <property type="entry name" value="PurM-like_N_sf"/>
</dbReference>
<evidence type="ECO:0000259" key="3">
    <source>
        <dbReference type="Pfam" id="PF00586"/>
    </source>
</evidence>
<accession>A0ABT5V7A6</accession>
<feature type="binding site" evidence="1">
    <location>
        <position position="181"/>
    </location>
    <ligand>
        <name>ATP</name>
        <dbReference type="ChEBI" id="CHEBI:30616"/>
    </ligand>
</feature>
<feature type="binding site" evidence="1">
    <location>
        <position position="78"/>
    </location>
    <ligand>
        <name>Mg(2+)</name>
        <dbReference type="ChEBI" id="CHEBI:18420"/>
        <label>1</label>
    </ligand>
</feature>
<proteinExistence type="inferred from homology"/>
<feature type="domain" description="PurM-like N-terminal" evidence="3">
    <location>
        <begin position="61"/>
        <end position="171"/>
    </location>
</feature>
<evidence type="ECO:0000313" key="6">
    <source>
        <dbReference type="Proteomes" id="UP001219297"/>
    </source>
</evidence>
<dbReference type="Gene3D" id="3.30.1330.10">
    <property type="entry name" value="PurM-like, N-terminal domain"/>
    <property type="match status" value="1"/>
</dbReference>
<dbReference type="CDD" id="cd02194">
    <property type="entry name" value="ThiL"/>
    <property type="match status" value="1"/>
</dbReference>
<comment type="caution">
    <text evidence="5">The sequence shown here is derived from an EMBL/GenBank/DDBJ whole genome shotgun (WGS) entry which is preliminary data.</text>
</comment>
<evidence type="ECO:0000256" key="2">
    <source>
        <dbReference type="SAM" id="MobiDB-lite"/>
    </source>
</evidence>
<comment type="similarity">
    <text evidence="1">Belongs to the thiamine-monophosphate kinase family.</text>
</comment>
<sequence>MVVSHETQGPGAGSDGTGGRFAGGTAGRVPGPLVRDLSEAELLARIVPLLPRGETTIVPSGDDSAVLGLSDGRVTVSTDMLVEGVHFRRDWFNGRDVGWRVAAQNIADAVAMGARPRSLVVAMELPGDVPVAWVADIARGLAEYCGPLGCGVDGGDLVSGSHIAISATILGDLEGRTPLRRSAAAPGQPLIHCGNLGRAAAGFELLNRGFAPDRGAFPDAATRLMQDFLRPRPPVPAVLSAVRAGLRGAMMDVSDGLIRDAQRIAAASGVHIDIHSETLNRHAQDLLEVARHLGRSDPLEWAYDCVLSGGEDHGFLATMDVSPERAWGARIPHLPEGFSLIGTVEAAHPAGLVTVDGRAWNRGNGWDHFRRPSQTLN</sequence>
<dbReference type="Gene3D" id="3.90.650.10">
    <property type="entry name" value="PurM-like C-terminal domain"/>
    <property type="match status" value="1"/>
</dbReference>
<comment type="catalytic activity">
    <reaction evidence="1">
        <text>thiamine phosphate + ATP = thiamine diphosphate + ADP</text>
        <dbReference type="Rhea" id="RHEA:15913"/>
        <dbReference type="ChEBI" id="CHEBI:30616"/>
        <dbReference type="ChEBI" id="CHEBI:37575"/>
        <dbReference type="ChEBI" id="CHEBI:58937"/>
        <dbReference type="ChEBI" id="CHEBI:456216"/>
        <dbReference type="EC" id="2.7.4.16"/>
    </reaction>
</comment>
<dbReference type="HAMAP" id="MF_02128">
    <property type="entry name" value="TMP_kinase"/>
    <property type="match status" value="1"/>
</dbReference>
<evidence type="ECO:0000256" key="1">
    <source>
        <dbReference type="HAMAP-Rule" id="MF_02128"/>
    </source>
</evidence>
<dbReference type="InterPro" id="IPR010918">
    <property type="entry name" value="PurM-like_C_dom"/>
</dbReference>
<dbReference type="NCBIfam" id="TIGR01379">
    <property type="entry name" value="thiL"/>
    <property type="match status" value="1"/>
</dbReference>
<feature type="binding site" evidence="1">
    <location>
        <position position="77"/>
    </location>
    <ligand>
        <name>Mg(2+)</name>
        <dbReference type="ChEBI" id="CHEBI:18420"/>
        <label>4</label>
    </ligand>
</feature>
<evidence type="ECO:0000313" key="5">
    <source>
        <dbReference type="EMBL" id="MDE1655548.1"/>
    </source>
</evidence>